<evidence type="ECO:0000313" key="4">
    <source>
        <dbReference type="Proteomes" id="UP001461341"/>
    </source>
</evidence>
<dbReference type="PANTHER" id="PTHR43308">
    <property type="entry name" value="OUTER MEMBRANE PROTEIN ALPHA-RELATED"/>
    <property type="match status" value="1"/>
</dbReference>
<evidence type="ECO:0000313" key="3">
    <source>
        <dbReference type="EMBL" id="WZL76257.1"/>
    </source>
</evidence>
<evidence type="ECO:0000259" key="2">
    <source>
        <dbReference type="PROSITE" id="PS51272"/>
    </source>
</evidence>
<accession>A0ABZ2YBA3</accession>
<feature type="chain" id="PRO_5046724597" evidence="1">
    <location>
        <begin position="21"/>
        <end position="574"/>
    </location>
</feature>
<feature type="domain" description="SLH" evidence="2">
    <location>
        <begin position="19"/>
        <end position="82"/>
    </location>
</feature>
<feature type="signal peptide" evidence="1">
    <location>
        <begin position="1"/>
        <end position="20"/>
    </location>
</feature>
<name>A0ABZ2YBA3_9BACT</name>
<dbReference type="PANTHER" id="PTHR43308:SF1">
    <property type="entry name" value="OUTER MEMBRANE PROTEIN ALPHA"/>
    <property type="match status" value="1"/>
</dbReference>
<gene>
    <name evidence="3" type="ORF">QBE54_00565</name>
</gene>
<dbReference type="InterPro" id="IPR001119">
    <property type="entry name" value="SLH_dom"/>
</dbReference>
<dbReference type="RefSeq" id="WP_369018415.1">
    <property type="nucleotide sequence ID" value="NZ_CP121689.1"/>
</dbReference>
<evidence type="ECO:0000256" key="1">
    <source>
        <dbReference type="SAM" id="SignalP"/>
    </source>
</evidence>
<proteinExistence type="predicted"/>
<dbReference type="Pfam" id="PF00395">
    <property type="entry name" value="SLH"/>
    <property type="match status" value="1"/>
</dbReference>
<keyword evidence="1" id="KW-0732">Signal</keyword>
<dbReference type="InterPro" id="IPR051465">
    <property type="entry name" value="Cell_Envelope_Struct_Comp"/>
</dbReference>
<reference evidence="3 4" key="1">
    <citation type="submission" date="2023-03" db="EMBL/GenBank/DDBJ databases">
        <title>Novel Species.</title>
        <authorList>
            <person name="Ma S."/>
        </authorList>
    </citation>
    <scope>NUCLEOTIDE SEQUENCE [LARGE SCALE GENOMIC DNA]</scope>
    <source>
        <strain evidence="3 4">B11</strain>
    </source>
</reference>
<dbReference type="Proteomes" id="UP001461341">
    <property type="component" value="Chromosome"/>
</dbReference>
<dbReference type="EMBL" id="CP121689">
    <property type="protein sequence ID" value="WZL76257.1"/>
    <property type="molecule type" value="Genomic_DNA"/>
</dbReference>
<protein>
    <submittedName>
        <fullName evidence="3">S-layer homology domain-containing protein</fullName>
    </submittedName>
</protein>
<sequence>MKKLALALVLVLAFALPALANPFVDVPLNHWAYDAVQSLAAKGVIIGYPDGTFGGNRALTRYEFAQAIARALGYMEQYVDEAGFASQDDVAMLEKLVQEFADELKSLGVTVDDLKKALGENSQAIKALEDRVSNLEKYAEPVKVTGEFDVVYTAYAPADAGAGKTDVSLSDETTLTIAADINEYTTAGIELVIDDTFSTPVVSADNFYIEYQKDEWYLKFGDIGLDAIGLGLVLGEYQPNDDEYDLDFEGLNVVYTPEDSDIVWKLVGAPNDWYTLRAEWEQVGLGVTLIPESTMIFDATSDLIVSADAWTDFDEEDVKLTVEGAYGVLSGTYAAAGELWFKASDDVDFTIDAHYVTAGFTPASSTASPSGFNDDEMGFGVAANFNLSGDEDEDKWTLSAEYDWAQQISTGTVTTNDIGATLTYVPSDAVENEQFVLDFDYSLNTASFVVFGGYEDYDLEVEDENEDAYLGALVQYDSATSQLVAVGRLTYKWLEENTTLTIEGRYDSAWTTSMPVSVYGEVEWAMADNTTLTVGYEYQTWGADEDWPDDFAIDTDRGIVDTAGTITAELDVTF</sequence>
<organism evidence="3 4">
    <name type="scientific">Thermatribacter velox</name>
    <dbReference type="NCBI Taxonomy" id="3039681"/>
    <lineage>
        <taxon>Bacteria</taxon>
        <taxon>Pseudomonadati</taxon>
        <taxon>Atribacterota</taxon>
        <taxon>Atribacteria</taxon>
        <taxon>Atribacterales</taxon>
        <taxon>Thermatribacteraceae</taxon>
        <taxon>Thermatribacter</taxon>
    </lineage>
</organism>
<dbReference type="PROSITE" id="PS51272">
    <property type="entry name" value="SLH"/>
    <property type="match status" value="1"/>
</dbReference>
<keyword evidence="4" id="KW-1185">Reference proteome</keyword>